<protein>
    <submittedName>
        <fullName evidence="2">Uncharacterized protein</fullName>
    </submittedName>
</protein>
<evidence type="ECO:0000313" key="2">
    <source>
        <dbReference type="EMBL" id="EJK46737.1"/>
    </source>
</evidence>
<reference evidence="2 3" key="1">
    <citation type="journal article" date="2012" name="Genome Biol.">
        <title>Genome and low-iron response of an oceanic diatom adapted to chronic iron limitation.</title>
        <authorList>
            <person name="Lommer M."/>
            <person name="Specht M."/>
            <person name="Roy A.S."/>
            <person name="Kraemer L."/>
            <person name="Andreson R."/>
            <person name="Gutowska M.A."/>
            <person name="Wolf J."/>
            <person name="Bergner S.V."/>
            <person name="Schilhabel M.B."/>
            <person name="Klostermeier U.C."/>
            <person name="Beiko R.G."/>
            <person name="Rosenstiel P."/>
            <person name="Hippler M."/>
            <person name="Laroche J."/>
        </authorList>
    </citation>
    <scope>NUCLEOTIDE SEQUENCE [LARGE SCALE GENOMIC DNA]</scope>
    <source>
        <strain evidence="2 3">CCMP1005</strain>
    </source>
</reference>
<comment type="caution">
    <text evidence="2">The sequence shown here is derived from an EMBL/GenBank/DDBJ whole genome shotgun (WGS) entry which is preliminary data.</text>
</comment>
<proteinExistence type="predicted"/>
<gene>
    <name evidence="2" type="ORF">THAOC_34580</name>
</gene>
<dbReference type="EMBL" id="AGNL01047570">
    <property type="protein sequence ID" value="EJK46737.1"/>
    <property type="molecule type" value="Genomic_DNA"/>
</dbReference>
<evidence type="ECO:0000313" key="3">
    <source>
        <dbReference type="Proteomes" id="UP000266841"/>
    </source>
</evidence>
<feature type="region of interest" description="Disordered" evidence="1">
    <location>
        <begin position="17"/>
        <end position="72"/>
    </location>
</feature>
<sequence length="157" mass="17395">KGGKMLVFQTRIRSEAVAVGDNWARPRPRHTRHQGEKSPKGQSDAGSLASRYSSRQRRQHRSPPALNLRGFRGLVRNGEDDVPAATPETAYVCTAPSVERRAESKAELAPVAAVPSSSLANQVFNERTNVEYIPEDAKPSTKRLQAKRMRVQLVLQP</sequence>
<dbReference type="AlphaFoldDB" id="K0RJA3"/>
<keyword evidence="3" id="KW-1185">Reference proteome</keyword>
<organism evidence="2 3">
    <name type="scientific">Thalassiosira oceanica</name>
    <name type="common">Marine diatom</name>
    <dbReference type="NCBI Taxonomy" id="159749"/>
    <lineage>
        <taxon>Eukaryota</taxon>
        <taxon>Sar</taxon>
        <taxon>Stramenopiles</taxon>
        <taxon>Ochrophyta</taxon>
        <taxon>Bacillariophyta</taxon>
        <taxon>Coscinodiscophyceae</taxon>
        <taxon>Thalassiosirophycidae</taxon>
        <taxon>Thalassiosirales</taxon>
        <taxon>Thalassiosiraceae</taxon>
        <taxon>Thalassiosira</taxon>
    </lineage>
</organism>
<feature type="non-terminal residue" evidence="2">
    <location>
        <position position="1"/>
    </location>
</feature>
<evidence type="ECO:0000256" key="1">
    <source>
        <dbReference type="SAM" id="MobiDB-lite"/>
    </source>
</evidence>
<name>K0RJA3_THAOC</name>
<accession>K0RJA3</accession>
<dbReference type="Proteomes" id="UP000266841">
    <property type="component" value="Unassembled WGS sequence"/>
</dbReference>